<evidence type="ECO:0000256" key="5">
    <source>
        <dbReference type="ARBA" id="ARBA00023004"/>
    </source>
</evidence>
<dbReference type="GeneID" id="93644997"/>
<reference evidence="8 9" key="1">
    <citation type="journal article" date="2015" name="Genome Announc.">
        <title>Complete genome sequences for 35 biothreat assay-relevant bacillus species.</title>
        <authorList>
            <person name="Johnson S.L."/>
            <person name="Daligault H.E."/>
            <person name="Davenport K.W."/>
            <person name="Jaissle J."/>
            <person name="Frey K.G."/>
            <person name="Ladner J.T."/>
            <person name="Broomall S.M."/>
            <person name="Bishop-Lilly K.A."/>
            <person name="Bruce D.C."/>
            <person name="Gibbons H.S."/>
            <person name="Coyne S.R."/>
            <person name="Lo C.C."/>
            <person name="Meincke L."/>
            <person name="Munk A.C."/>
            <person name="Koroleva G.I."/>
            <person name="Rosenzweig C.N."/>
            <person name="Palacios G.F."/>
            <person name="Redden C.L."/>
            <person name="Minogue T.D."/>
            <person name="Chain P.S."/>
        </authorList>
    </citation>
    <scope>NUCLEOTIDE SEQUENCE [LARGE SCALE GENOMIC DNA]</scope>
    <source>
        <strain evidence="9">ATCC 14581 / DSM 32 / JCM 2506 / NBRC 15308 / NCIMB 9376 / NCTC 10342 / NRRL B-14308 / VKM B-512</strain>
    </source>
</reference>
<keyword evidence="1" id="KW-0813">Transport</keyword>
<evidence type="ECO:0000256" key="1">
    <source>
        <dbReference type="ARBA" id="ARBA00022448"/>
    </source>
</evidence>
<dbReference type="InterPro" id="IPR054780">
    <property type="entry name" value="Cytochro_C550_firm"/>
</dbReference>
<proteinExistence type="predicted"/>
<keyword evidence="5 7" id="KW-0408">Iron</keyword>
<dbReference type="InterPro" id="IPR036909">
    <property type="entry name" value="Cyt_c-like_dom_sf"/>
</dbReference>
<evidence type="ECO:0000256" key="4">
    <source>
        <dbReference type="ARBA" id="ARBA00022982"/>
    </source>
</evidence>
<dbReference type="GO" id="GO:0016020">
    <property type="term" value="C:membrane"/>
    <property type="evidence" value="ECO:0007669"/>
    <property type="project" value="InterPro"/>
</dbReference>
<dbReference type="GO" id="GO:0005506">
    <property type="term" value="F:iron ion binding"/>
    <property type="evidence" value="ECO:0007669"/>
    <property type="project" value="InterPro"/>
</dbReference>
<comment type="PTM">
    <text evidence="6">Binds 1 heme c group covalently per subunit.</text>
</comment>
<keyword evidence="3 7" id="KW-0479">Metal-binding</keyword>
<evidence type="ECO:0000313" key="8">
    <source>
        <dbReference type="EMBL" id="AJI20870.1"/>
    </source>
</evidence>
<dbReference type="RefSeq" id="WP_034648875.1">
    <property type="nucleotide sequence ID" value="NZ_BCVB01000008.1"/>
</dbReference>
<accession>A0A0B6A7G3</accession>
<dbReference type="AlphaFoldDB" id="A0A0B6A7G3"/>
<evidence type="ECO:0000256" key="2">
    <source>
        <dbReference type="ARBA" id="ARBA00022617"/>
    </source>
</evidence>
<dbReference type="InterPro" id="IPR051811">
    <property type="entry name" value="Cytochrome_c550/c551-like"/>
</dbReference>
<keyword evidence="4" id="KW-0249">Electron transport</keyword>
<evidence type="ECO:0000256" key="7">
    <source>
        <dbReference type="PIRSR" id="PIRSR000025-2"/>
    </source>
</evidence>
<dbReference type="Gene3D" id="1.10.760.10">
    <property type="entry name" value="Cytochrome c-like domain"/>
    <property type="match status" value="1"/>
</dbReference>
<dbReference type="GO" id="GO:0020037">
    <property type="term" value="F:heme binding"/>
    <property type="evidence" value="ECO:0007669"/>
    <property type="project" value="InterPro"/>
</dbReference>
<evidence type="ECO:0000313" key="9">
    <source>
        <dbReference type="Proteomes" id="UP000031829"/>
    </source>
</evidence>
<feature type="binding site" description="covalent" evidence="6">
    <location>
        <position position="62"/>
    </location>
    <ligand>
        <name>heme c</name>
        <dbReference type="ChEBI" id="CHEBI:61717"/>
    </ligand>
</feature>
<organism evidence="8 9">
    <name type="scientific">Priestia megaterium (strain ATCC 14581 / DSM 32 / CCUG 1817 / JCM 2506 / NBRC 15308 / NCIMB 9376 / NCTC 10342 / NRRL B-14308 / VKM B-512 / Ford 19)</name>
    <name type="common">Bacillus megaterium</name>
    <dbReference type="NCBI Taxonomy" id="1348623"/>
    <lineage>
        <taxon>Bacteria</taxon>
        <taxon>Bacillati</taxon>
        <taxon>Bacillota</taxon>
        <taxon>Bacilli</taxon>
        <taxon>Bacillales</taxon>
        <taxon>Bacillaceae</taxon>
        <taxon>Priestia</taxon>
    </lineage>
</organism>
<dbReference type="InterPro" id="IPR012218">
    <property type="entry name" value="Cyt_c_BACSU-c550-type"/>
</dbReference>
<feature type="binding site" description="axial binding residue" evidence="7">
    <location>
        <position position="63"/>
    </location>
    <ligand>
        <name>heme c</name>
        <dbReference type="ChEBI" id="CHEBI:61717"/>
    </ligand>
    <ligandPart>
        <name>Fe</name>
        <dbReference type="ChEBI" id="CHEBI:18248"/>
    </ligandPart>
</feature>
<protein>
    <submittedName>
        <fullName evidence="8">Cytochrome</fullName>
    </submittedName>
</protein>
<name>A0A0B6A7G3_PRIM2</name>
<evidence type="ECO:0000256" key="6">
    <source>
        <dbReference type="PIRSR" id="PIRSR000025-1"/>
    </source>
</evidence>
<evidence type="ECO:0000256" key="3">
    <source>
        <dbReference type="ARBA" id="ARBA00022723"/>
    </source>
</evidence>
<dbReference type="PIRSF" id="PIRSF000025">
    <property type="entry name" value="Cytc_Bsub_c550"/>
    <property type="match status" value="1"/>
</dbReference>
<dbReference type="Proteomes" id="UP000031829">
    <property type="component" value="Chromosome"/>
</dbReference>
<sequence length="119" mass="12637">MKRNPLIPFLLIAVIGIALMLTLSFNGLNNAKEIAAEKEGGGAEQQASAKPEEIYQKTCIGCHGDQYQGGVGPSLKGIGKKVSQDEIAHIVVNGKGNMPPGLVPPEKAKEMAKWVSEIK</sequence>
<gene>
    <name evidence="8" type="primary">cccA</name>
    <name evidence="8" type="ORF">BG04_1531</name>
</gene>
<dbReference type="KEGG" id="bmeg:BG04_1531"/>
<dbReference type="EMBL" id="CP009920">
    <property type="protein sequence ID" value="AJI20870.1"/>
    <property type="molecule type" value="Genomic_DNA"/>
</dbReference>
<dbReference type="GO" id="GO:0009055">
    <property type="term" value="F:electron transfer activity"/>
    <property type="evidence" value="ECO:0007669"/>
    <property type="project" value="InterPro"/>
</dbReference>
<dbReference type="InterPro" id="IPR009056">
    <property type="entry name" value="Cyt_c-like_dom"/>
</dbReference>
<keyword evidence="2 6" id="KW-0349">Heme</keyword>
<dbReference type="HOGENOM" id="CLU_134966_2_0_9"/>
<feature type="binding site" description="covalent" evidence="6">
    <location>
        <position position="59"/>
    </location>
    <ligand>
        <name>heme c</name>
        <dbReference type="ChEBI" id="CHEBI:61717"/>
    </ligand>
</feature>
<dbReference type="PANTHER" id="PTHR37823">
    <property type="entry name" value="CYTOCHROME C-553-LIKE"/>
    <property type="match status" value="1"/>
</dbReference>
<dbReference type="Pfam" id="PF13442">
    <property type="entry name" value="Cytochrome_CBB3"/>
    <property type="match status" value="1"/>
</dbReference>
<feature type="binding site" description="axial binding residue" evidence="7">
    <location>
        <position position="98"/>
    </location>
    <ligand>
        <name>heme c</name>
        <dbReference type="ChEBI" id="CHEBI:61717"/>
    </ligand>
    <ligandPart>
        <name>Fe</name>
        <dbReference type="ChEBI" id="CHEBI:18248"/>
    </ligandPart>
</feature>
<dbReference type="PANTHER" id="PTHR37823:SF2">
    <property type="entry name" value="CYTOCHROME C-550"/>
    <property type="match status" value="1"/>
</dbReference>
<dbReference type="PROSITE" id="PS51007">
    <property type="entry name" value="CYTC"/>
    <property type="match status" value="1"/>
</dbReference>
<dbReference type="NCBIfam" id="NF045773">
    <property type="entry name" value="cytochro_C550"/>
    <property type="match status" value="1"/>
</dbReference>
<dbReference type="SUPFAM" id="SSF46626">
    <property type="entry name" value="Cytochrome c"/>
    <property type="match status" value="1"/>
</dbReference>